<dbReference type="GO" id="GO:0070330">
    <property type="term" value="F:aromatase activity"/>
    <property type="evidence" value="ECO:0007669"/>
    <property type="project" value="UniProtKB-UniRule"/>
</dbReference>
<dbReference type="CDD" id="cd11068">
    <property type="entry name" value="CYP120A1"/>
    <property type="match status" value="1"/>
</dbReference>
<reference evidence="21 22" key="1">
    <citation type="journal article" date="2016" name="DNA Res.">
        <title>Genome sequence of Aspergillus luchuensis NBRC 4314.</title>
        <authorList>
            <person name="Yamada O."/>
            <person name="Machida M."/>
            <person name="Hosoyama A."/>
            <person name="Goto M."/>
            <person name="Takahashi T."/>
            <person name="Futagami T."/>
            <person name="Yamagata Y."/>
            <person name="Takeuchi M."/>
            <person name="Kobayashi T."/>
            <person name="Koike H."/>
            <person name="Abe K."/>
            <person name="Asai K."/>
            <person name="Arita M."/>
            <person name="Fujita N."/>
            <person name="Fukuda K."/>
            <person name="Higa K."/>
            <person name="Horikawa H."/>
            <person name="Ishikawa T."/>
            <person name="Jinno K."/>
            <person name="Kato Y."/>
            <person name="Kirimura K."/>
            <person name="Mizutani O."/>
            <person name="Nakasone K."/>
            <person name="Sano M."/>
            <person name="Shiraishi Y."/>
            <person name="Tsukahara M."/>
            <person name="Gomi K."/>
        </authorList>
    </citation>
    <scope>NUCLEOTIDE SEQUENCE [LARGE SCALE GENOMIC DNA]</scope>
    <source>
        <strain evidence="21 22">RIB 2604</strain>
    </source>
</reference>
<dbReference type="Gene3D" id="1.10.630.10">
    <property type="entry name" value="Cytochrome P450"/>
    <property type="match status" value="1"/>
</dbReference>
<keyword evidence="7 16" id="KW-0479">Metal-binding</keyword>
<comment type="catalytic activity">
    <reaction evidence="14 16">
        <text>an organic molecule + reduced [NADPH--hemoprotein reductase] + O2 = an alcohol + oxidized [NADPH--hemoprotein reductase] + H2O + H(+)</text>
        <dbReference type="Rhea" id="RHEA:17149"/>
        <dbReference type="Rhea" id="RHEA-COMP:11964"/>
        <dbReference type="Rhea" id="RHEA-COMP:11965"/>
        <dbReference type="ChEBI" id="CHEBI:15377"/>
        <dbReference type="ChEBI" id="CHEBI:15378"/>
        <dbReference type="ChEBI" id="CHEBI:15379"/>
        <dbReference type="ChEBI" id="CHEBI:30879"/>
        <dbReference type="ChEBI" id="CHEBI:57618"/>
        <dbReference type="ChEBI" id="CHEBI:58210"/>
        <dbReference type="ChEBI" id="CHEBI:142491"/>
        <dbReference type="EC" id="1.14.14.1"/>
    </reaction>
</comment>
<reference evidence="22" key="2">
    <citation type="submission" date="2016-02" db="EMBL/GenBank/DDBJ databases">
        <title>Genome sequencing of Aspergillus luchuensis NBRC 4314.</title>
        <authorList>
            <person name="Yamada O."/>
        </authorList>
    </citation>
    <scope>NUCLEOTIDE SEQUENCE [LARGE SCALE GENOMIC DNA]</scope>
    <source>
        <strain evidence="22">RIB 2604</strain>
    </source>
</reference>
<sequence>MSSVQHVPIPGPKGVPFLGNVYDIDQEMPIRSFELLADQYGNPALTPPQCHVCFFYPFCVSLQSPIYRLTTFGVSRVVISTQELVDEACNEERFAKSVDGGLGQLRHLLHDGLFTARYPGEENWALAHRVLLPAFGPLSIRAMFDEMQDIANQLVMKWARQGPETPIVVTEDFTRLTLDSIALCAMGTRFNSFYHDSMHPFVEAMVGGLQVASYRAQRPSLLNQLPTSDNNSFWNDISYMRNLAKELTEDRRKHPSDKKDLLNALILGRDPQSGKGLSDESIIDNMITFLIAGHETTSGMLSFVFYYLLKNAPAYKKAQEEVDRVIGRRKITVDDLPKLPYINAVMREALRLNPPASAIRVHAHPTKNKEDPVTLGNGKYVLNKDEPITVLLPKLHRDPKVYGADAEDFKPERMLDENFNNLPRNAWKPFGNGMRGCIGRPFAWQEGLLAIALLLQNFNFQLDDPSYDLRIKQTLTIKPQDFKMRATLRHGLDPITLESALNSGSVPPESSKVASRERKKDAALPEGDMKPMHIFFGSNTGTCEALARRLADDAAAWGFNAKVNSLDSATENVPKGDPVVFIAASYEGQPADNAAHFFEWLSGAKDNELEGINYAVFGCGHHDWTATFYRIPKAINELVGEHGGNRLCDIGLVDTAIADMFTDFDNWSESALWPAISAKFGSKAQGQAGKKASSGLQVEFSSEKRVTTLGLQLQEGYVIENQLLTAPDVSAKRLVRIKLPSDMTYQCGDYLAVLPVNPTSIVRRAMRRFKLPWDAFLTVRKPSQTQSGPSAIPIDTPISAFALLSSYVELSQPASKRDLIALADAAVADEESQAELRYMANSPSRFNEEVVTKRLSLLDILDRYPSIGLPLGDFLAMLPPMRVRQYSISSSPLPDPTECSITVSVLNAPSLSGTDEPYMGVASTYLSILQPDERVHIAVRPSHSGFKPPTDLNTPMIMACAGSGLGPFRGFVMDRAEKILSRSDSITEKPAPAILYVGCRTKGKDDIHAEELAEWSRKGIVDVRWAYSRPTDGSVAQHIQDRITNDRDEVVSLFEQGARIYVCGSAELGKAVRQAFNNIYVDVMKERRRVALEAKQEDVAPEVNDEEVEKFFDHLKASMRYATDVFT</sequence>
<evidence type="ECO:0000256" key="15">
    <source>
        <dbReference type="ARBA" id="ARBA00049342"/>
    </source>
</evidence>
<comment type="caution">
    <text evidence="21">The sequence shown here is derived from an EMBL/GenBank/DDBJ whole genome shotgun (WGS) entry which is preliminary data.</text>
</comment>
<evidence type="ECO:0000256" key="8">
    <source>
        <dbReference type="ARBA" id="ARBA00022827"/>
    </source>
</evidence>
<evidence type="ECO:0000256" key="7">
    <source>
        <dbReference type="ARBA" id="ARBA00022723"/>
    </source>
</evidence>
<evidence type="ECO:0000313" key="22">
    <source>
        <dbReference type="Proteomes" id="UP000075230"/>
    </source>
</evidence>
<proteinExistence type="inferred from homology"/>
<dbReference type="SUPFAM" id="SSF52218">
    <property type="entry name" value="Flavoproteins"/>
    <property type="match status" value="1"/>
</dbReference>
<evidence type="ECO:0000256" key="18">
    <source>
        <dbReference type="SAM" id="MobiDB-lite"/>
    </source>
</evidence>
<feature type="domain" description="FAD-binding FR-type" evidence="20">
    <location>
        <begin position="711"/>
        <end position="949"/>
    </location>
</feature>
<dbReference type="InterPro" id="IPR001709">
    <property type="entry name" value="Flavoprot_Pyr_Nucl_cyt_Rdtase"/>
</dbReference>
<keyword evidence="11 16" id="KW-0560">Oxidoreductase</keyword>
<dbReference type="Pfam" id="PF00667">
    <property type="entry name" value="FAD_binding_1"/>
    <property type="match status" value="1"/>
</dbReference>
<dbReference type="AlphaFoldDB" id="A0A146FF23"/>
<dbReference type="Proteomes" id="UP000075230">
    <property type="component" value="Unassembled WGS sequence"/>
</dbReference>
<dbReference type="PANTHER" id="PTHR19384">
    <property type="entry name" value="NITRIC OXIDE SYNTHASE-RELATED"/>
    <property type="match status" value="1"/>
</dbReference>
<gene>
    <name evidence="21" type="ORF">RIB2604_01803220</name>
</gene>
<organism evidence="21 22">
    <name type="scientific">Aspergillus kawachii</name>
    <name type="common">White koji mold</name>
    <name type="synonym">Aspergillus awamori var. kawachi</name>
    <dbReference type="NCBI Taxonomy" id="1069201"/>
    <lineage>
        <taxon>Eukaryota</taxon>
        <taxon>Fungi</taxon>
        <taxon>Dikarya</taxon>
        <taxon>Ascomycota</taxon>
        <taxon>Pezizomycotina</taxon>
        <taxon>Eurotiomycetes</taxon>
        <taxon>Eurotiomycetidae</taxon>
        <taxon>Eurotiales</taxon>
        <taxon>Aspergillaceae</taxon>
        <taxon>Aspergillus</taxon>
        <taxon>Aspergillus subgen. Circumdati</taxon>
    </lineage>
</organism>
<comment type="similarity">
    <text evidence="2 16">In the N-terminal section; belongs to the cytochrome P450 family.</text>
</comment>
<comment type="cofactor">
    <cofactor evidence="16">
        <name>FAD</name>
        <dbReference type="ChEBI" id="CHEBI:57692"/>
    </cofactor>
    <cofactor evidence="16">
        <name>FMN</name>
        <dbReference type="ChEBI" id="CHEBI:58210"/>
    </cofactor>
</comment>
<evidence type="ECO:0000256" key="2">
    <source>
        <dbReference type="ARBA" id="ARBA00010018"/>
    </source>
</evidence>
<evidence type="ECO:0000256" key="5">
    <source>
        <dbReference type="ARBA" id="ARBA00022630"/>
    </source>
</evidence>
<evidence type="ECO:0000256" key="12">
    <source>
        <dbReference type="ARBA" id="ARBA00023004"/>
    </source>
</evidence>
<feature type="compositionally biased region" description="Basic and acidic residues" evidence="18">
    <location>
        <begin position="514"/>
        <end position="523"/>
    </location>
</feature>
<dbReference type="PROSITE" id="PS51384">
    <property type="entry name" value="FAD_FR"/>
    <property type="match status" value="1"/>
</dbReference>
<dbReference type="InterPro" id="IPR008254">
    <property type="entry name" value="Flavodoxin/NO_synth"/>
</dbReference>
<dbReference type="InterPro" id="IPR039261">
    <property type="entry name" value="FNR_nucleotide-bd"/>
</dbReference>
<dbReference type="InterPro" id="IPR001128">
    <property type="entry name" value="Cyt_P450"/>
</dbReference>
<evidence type="ECO:0000259" key="20">
    <source>
        <dbReference type="PROSITE" id="PS51384"/>
    </source>
</evidence>
<dbReference type="Pfam" id="PF00067">
    <property type="entry name" value="p450"/>
    <property type="match status" value="1"/>
</dbReference>
<dbReference type="GO" id="GO:0003958">
    <property type="term" value="F:NADPH-hemoprotein reductase activity"/>
    <property type="evidence" value="ECO:0007669"/>
    <property type="project" value="UniProtKB-UniRule"/>
</dbReference>
<keyword evidence="6 16" id="KW-0288">FMN</keyword>
<dbReference type="PRINTS" id="PR00371">
    <property type="entry name" value="FPNCR"/>
</dbReference>
<dbReference type="EC" id="1.6.2.4" evidence="16"/>
<accession>A0A146FF23</accession>
<dbReference type="InterPro" id="IPR001433">
    <property type="entry name" value="OxRdtase_FAD/NAD-bd"/>
</dbReference>
<dbReference type="EC" id="1.14.14.1" evidence="16"/>
<dbReference type="SUPFAM" id="SSF48264">
    <property type="entry name" value="Cytochrome P450"/>
    <property type="match status" value="1"/>
</dbReference>
<keyword evidence="13 16" id="KW-0503">Monooxygenase</keyword>
<dbReference type="SUPFAM" id="SSF63380">
    <property type="entry name" value="Riboflavin synthase domain-like"/>
    <property type="match status" value="1"/>
</dbReference>
<feature type="region of interest" description="Disordered" evidence="18">
    <location>
        <begin position="499"/>
        <end position="523"/>
    </location>
</feature>
<dbReference type="InterPro" id="IPR023206">
    <property type="entry name" value="Bifunctional_P450_P450_red"/>
</dbReference>
<evidence type="ECO:0000256" key="10">
    <source>
        <dbReference type="ARBA" id="ARBA00022982"/>
    </source>
</evidence>
<dbReference type="Gene3D" id="3.40.50.360">
    <property type="match status" value="1"/>
</dbReference>
<dbReference type="PROSITE" id="PS50902">
    <property type="entry name" value="FLAVODOXIN_LIKE"/>
    <property type="match status" value="1"/>
</dbReference>
<dbReference type="Pfam" id="PF00175">
    <property type="entry name" value="NAD_binding_1"/>
    <property type="match status" value="1"/>
</dbReference>
<keyword evidence="10 16" id="KW-0249">Electron transport</keyword>
<evidence type="ECO:0000313" key="21">
    <source>
        <dbReference type="EMBL" id="GAT24495.1"/>
    </source>
</evidence>
<dbReference type="InterPro" id="IPR017972">
    <property type="entry name" value="Cyt_P450_CS"/>
</dbReference>
<keyword evidence="9 16" id="KW-0521">NADP</keyword>
<name>A0A146FF23_ASPKA</name>
<dbReference type="GO" id="GO:0050660">
    <property type="term" value="F:flavin adenine dinucleotide binding"/>
    <property type="evidence" value="ECO:0007669"/>
    <property type="project" value="TreeGrafter"/>
</dbReference>
<dbReference type="GO" id="GO:0005829">
    <property type="term" value="C:cytosol"/>
    <property type="evidence" value="ECO:0007669"/>
    <property type="project" value="TreeGrafter"/>
</dbReference>
<dbReference type="InterPro" id="IPR001094">
    <property type="entry name" value="Flavdoxin-like"/>
</dbReference>
<dbReference type="PIRSF" id="PIRSF000209">
    <property type="entry name" value="Bifunctional_P450_P450R"/>
    <property type="match status" value="1"/>
</dbReference>
<protein>
    <recommendedName>
        <fullName evidence="16">Bifunctional cytochrome P450/NADPH--P450 reductase</fullName>
    </recommendedName>
    <domain>
        <recommendedName>
            <fullName evidence="16">Cytochrome P450</fullName>
            <ecNumber evidence="16">1.14.14.1</ecNumber>
        </recommendedName>
    </domain>
    <domain>
        <recommendedName>
            <fullName evidence="16">NADPH--cytochrome P450 reductase</fullName>
            <ecNumber evidence="16">1.6.2.4</ecNumber>
        </recommendedName>
    </domain>
</protein>
<keyword evidence="4 16" id="KW-0349">Heme</keyword>
<evidence type="ECO:0000256" key="9">
    <source>
        <dbReference type="ARBA" id="ARBA00022857"/>
    </source>
</evidence>
<dbReference type="CDD" id="cd06206">
    <property type="entry name" value="bifunctional_CYPOR"/>
    <property type="match status" value="1"/>
</dbReference>
<dbReference type="VEuPathDB" id="FungiDB:ASPFODRAFT_133660"/>
<comment type="cofactor">
    <cofactor evidence="1 16 17">
        <name>heme</name>
        <dbReference type="ChEBI" id="CHEBI:30413"/>
    </cofactor>
</comment>
<keyword evidence="8 16" id="KW-0274">FAD</keyword>
<dbReference type="GO" id="GO:0020037">
    <property type="term" value="F:heme binding"/>
    <property type="evidence" value="ECO:0007669"/>
    <property type="project" value="UniProtKB-UniRule"/>
</dbReference>
<dbReference type="PROSITE" id="PS00086">
    <property type="entry name" value="CYTOCHROME_P450"/>
    <property type="match status" value="1"/>
</dbReference>
<dbReference type="InterPro" id="IPR003097">
    <property type="entry name" value="CysJ-like_FAD-binding"/>
</dbReference>
<dbReference type="Pfam" id="PF00258">
    <property type="entry name" value="Flavodoxin_1"/>
    <property type="match status" value="1"/>
</dbReference>
<evidence type="ECO:0000256" key="16">
    <source>
        <dbReference type="PIRNR" id="PIRNR000209"/>
    </source>
</evidence>
<keyword evidence="12 16" id="KW-0408">Iron</keyword>
<evidence type="ECO:0000256" key="4">
    <source>
        <dbReference type="ARBA" id="ARBA00022617"/>
    </source>
</evidence>
<dbReference type="InterPro" id="IPR023173">
    <property type="entry name" value="NADPH_Cyt_P450_Rdtase_alpha"/>
</dbReference>
<evidence type="ECO:0000256" key="17">
    <source>
        <dbReference type="PIRSR" id="PIRSR000209-1"/>
    </source>
</evidence>
<feature type="binding site" description="axial binding residue" evidence="17">
    <location>
        <position position="437"/>
    </location>
    <ligand>
        <name>heme</name>
        <dbReference type="ChEBI" id="CHEBI:30413"/>
    </ligand>
    <ligandPart>
        <name>Fe</name>
        <dbReference type="ChEBI" id="CHEBI:18248"/>
    </ligandPart>
</feature>
<dbReference type="Gene3D" id="3.40.50.80">
    <property type="entry name" value="Nucleotide-binding domain of ferredoxin-NADP reductase (FNR) module"/>
    <property type="match status" value="1"/>
</dbReference>
<dbReference type="Gene3D" id="1.20.990.10">
    <property type="entry name" value="NADPH-cytochrome p450 Reductase, Chain A, domain 3"/>
    <property type="match status" value="1"/>
</dbReference>
<keyword evidence="5 16" id="KW-0285">Flavoprotein</keyword>
<evidence type="ECO:0000256" key="11">
    <source>
        <dbReference type="ARBA" id="ARBA00023002"/>
    </source>
</evidence>
<evidence type="ECO:0000256" key="1">
    <source>
        <dbReference type="ARBA" id="ARBA00001971"/>
    </source>
</evidence>
<evidence type="ECO:0000259" key="19">
    <source>
        <dbReference type="PROSITE" id="PS50902"/>
    </source>
</evidence>
<dbReference type="InterPro" id="IPR017927">
    <property type="entry name" value="FAD-bd_FR_type"/>
</dbReference>
<keyword evidence="3 16" id="KW-0813">Transport</keyword>
<dbReference type="PANTHER" id="PTHR19384:SF127">
    <property type="entry name" value="BIFUNCTIONAL CYTOCHROME P450_NADPH--P450 REDUCTASE"/>
    <property type="match status" value="1"/>
</dbReference>
<evidence type="ECO:0000256" key="13">
    <source>
        <dbReference type="ARBA" id="ARBA00023033"/>
    </source>
</evidence>
<dbReference type="SUPFAM" id="SSF52343">
    <property type="entry name" value="Ferredoxin reductase-like, C-terminal NADP-linked domain"/>
    <property type="match status" value="1"/>
</dbReference>
<evidence type="ECO:0000256" key="14">
    <source>
        <dbReference type="ARBA" id="ARBA00047827"/>
    </source>
</evidence>
<dbReference type="EMBL" id="BCWF01000018">
    <property type="protein sequence ID" value="GAT24495.1"/>
    <property type="molecule type" value="Genomic_DNA"/>
</dbReference>
<dbReference type="FunFam" id="1.10.630.10:FF:000040">
    <property type="entry name" value="Bifunctional cytochrome P450/NADPH--P450 reductase"/>
    <property type="match status" value="1"/>
</dbReference>
<dbReference type="GO" id="GO:0010181">
    <property type="term" value="F:FMN binding"/>
    <property type="evidence" value="ECO:0007669"/>
    <property type="project" value="UniProtKB-UniRule"/>
</dbReference>
<dbReference type="InterPro" id="IPR029039">
    <property type="entry name" value="Flavoprotein-like_sf"/>
</dbReference>
<comment type="catalytic activity">
    <reaction evidence="15 16">
        <text>2 oxidized [cytochrome P450] + NADPH = 2 reduced [cytochrome P450] + NADP(+) + H(+)</text>
        <dbReference type="Rhea" id="RHEA:24040"/>
        <dbReference type="Rhea" id="RHEA-COMP:14627"/>
        <dbReference type="Rhea" id="RHEA-COMP:14628"/>
        <dbReference type="ChEBI" id="CHEBI:15378"/>
        <dbReference type="ChEBI" id="CHEBI:55376"/>
        <dbReference type="ChEBI" id="CHEBI:57783"/>
        <dbReference type="ChEBI" id="CHEBI:58349"/>
        <dbReference type="ChEBI" id="CHEBI:60344"/>
        <dbReference type="EC" id="1.6.2.4"/>
    </reaction>
</comment>
<evidence type="ECO:0000256" key="6">
    <source>
        <dbReference type="ARBA" id="ARBA00022643"/>
    </source>
</evidence>
<dbReference type="PRINTS" id="PR00369">
    <property type="entry name" value="FLAVODOXIN"/>
</dbReference>
<dbReference type="Gene3D" id="2.40.30.10">
    <property type="entry name" value="Translation factors"/>
    <property type="match status" value="1"/>
</dbReference>
<evidence type="ECO:0000256" key="3">
    <source>
        <dbReference type="ARBA" id="ARBA00022448"/>
    </source>
</evidence>
<dbReference type="InterPro" id="IPR036396">
    <property type="entry name" value="Cyt_P450_sf"/>
</dbReference>
<dbReference type="GO" id="GO:0005506">
    <property type="term" value="F:iron ion binding"/>
    <property type="evidence" value="ECO:0007669"/>
    <property type="project" value="UniProtKB-UniRule"/>
</dbReference>
<feature type="domain" description="Flavodoxin-like" evidence="19">
    <location>
        <begin position="532"/>
        <end position="672"/>
    </location>
</feature>
<dbReference type="InterPro" id="IPR017938">
    <property type="entry name" value="Riboflavin_synthase-like_b-brl"/>
</dbReference>